<evidence type="ECO:0008006" key="5">
    <source>
        <dbReference type="Google" id="ProtNLM"/>
    </source>
</evidence>
<dbReference type="CDD" id="cd14496">
    <property type="entry name" value="PTP_paladin"/>
    <property type="match status" value="2"/>
</dbReference>
<dbReference type="InterPro" id="IPR029021">
    <property type="entry name" value="Prot-tyrosine_phosphatase-like"/>
</dbReference>
<evidence type="ECO:0000313" key="3">
    <source>
        <dbReference type="EMBL" id="KZT53703.1"/>
    </source>
</evidence>
<dbReference type="SUPFAM" id="SSF52799">
    <property type="entry name" value="(Phosphotyrosine protein) phosphatases II"/>
    <property type="match status" value="3"/>
</dbReference>
<keyword evidence="2" id="KW-1133">Transmembrane helix</keyword>
<keyword evidence="4" id="KW-1185">Reference proteome</keyword>
<evidence type="ECO:0000313" key="4">
    <source>
        <dbReference type="Proteomes" id="UP000076842"/>
    </source>
</evidence>
<feature type="transmembrane region" description="Helical" evidence="2">
    <location>
        <begin position="1301"/>
        <end position="1317"/>
    </location>
</feature>
<dbReference type="EMBL" id="KV424031">
    <property type="protein sequence ID" value="KZT53703.1"/>
    <property type="molecule type" value="Genomic_DNA"/>
</dbReference>
<dbReference type="OrthoDB" id="66369at2759"/>
<feature type="region of interest" description="Disordered" evidence="1">
    <location>
        <begin position="980"/>
        <end position="1001"/>
    </location>
</feature>
<dbReference type="InParanoid" id="A0A165DWU0"/>
<protein>
    <recommendedName>
        <fullName evidence="5">Inositol hexakisphosphate-domain-containing protein</fullName>
    </recommendedName>
</protein>
<dbReference type="PANTHER" id="PTHR23339">
    <property type="entry name" value="TYROSINE SPECIFIC PROTEIN PHOSPHATASE AND DUAL SPECIFICITY PROTEIN PHOSPHATASE"/>
    <property type="match status" value="1"/>
</dbReference>
<dbReference type="SMART" id="SM01301">
    <property type="entry name" value="PTPlike_phytase"/>
    <property type="match status" value="3"/>
</dbReference>
<dbReference type="Proteomes" id="UP000076842">
    <property type="component" value="Unassembled WGS sequence"/>
</dbReference>
<proteinExistence type="predicted"/>
<keyword evidence="2" id="KW-0472">Membrane</keyword>
<sequence length="1351" mass="151416">MARRSSTLSSFIHSAALNGNGTDQHGTQPDNTLIHLLRAPPAVVRSRQGSVLTRGFILKTDHYPTGRALDLELNLQGAPNFRRAGQTGLNVFGCAQPRIQGLKAILSLLRCRPDSTPAGQCVWFSTREEPIVYIGDRSFVLRDASQPRDSLSLSDRVENLEDIERRLKQDILDEAARYGGMILTHHEISIDEGEEMFPTWTEIDSSCVLTSREVVEQIVAEGWKVEYHRIPISPDRPIEDNYLDAYAAIINNADPVHTSLLFSCGMGVVRTTFAMVAACILRRKLLIQKGHEDPFLSTNTPGTSTPAGSQAAIAIEQAVRQQEQSLSLLRITYIIQNSMQNPKSLSAVELLLAQPALMDNLRKAFKGNFSVILSLLGFLDDGLKAKQLVDDVIDSCDHVINLREDILSLRVKYSLTSMDDKKRRNYLSRAARALEKYFFIIAYASFVENHKDETFFSWMQTRVEIWNQVRYMRKNANRLEIFAPVADLSAISRGSRKGQLDALIENELGISGGQVVGDEWADLVVKNRSGIILRANTLLKSDQWHQADTGETSDSIRGAINFRNMPGTRIYALGQPSIEAIDQMVSRLRESYADTDTVIWINLREEPLVYVNGAPYCLRRESLSLRNMKDYGGISAARLEALEDRLKNDVLAEISAFGGRVLLHTETEDGTVIPVWEEAEPSDVAVLRDIFDSRQQSDNGILRFYRVPITAEHVPDVTDIEEILEIVVRSDYDRTPIVLNCQLGRGRSTISSIFVLLIQRWLHSNYLKTPQPDKSFSVSPNGTRNQGHHSYQVINNLLRVIRHGVFVKEAVDDAVNTCGQIFNLIDSIEDERIAAEQSTNAHEKSVHVAKGLDNLRKYFRLIVFQAYLTSTKPDTLRNQSSFGKFVKDRPVLETFLNELKEDGINALKPLDRVQRANGAALPDEAQSLVAGRHGSVLSASTILKSDFFANLQKMSLPERIDGAPNFRQVPLTLRYAPENSKRPRIDGRANESDRNGFVDDGKMVCGSGMPSVEGARRLLARIGSAPGGTKKSYWTSLREEPVLYVAGRPHVLRLTDRPFQNVEATGITTADVEVIEVNLKRDAEHEVREGAGRILLHDELDDGTGNYTLTPMWETVKEEEIMTPRDVFELLVKEGYNVNYARIPITDERAPLPDGFTQLVERVEAALVDGDELIFNCQMGRGRTTTGMVAASLISTIVQQAKQDKKLVAALDTSLNRGSEEYNDPMITGHDEEVYLNGEYKIILQLVGILSHGKLAKHLTDRVIDNLDDVQNLRKAIYDYKLKADAADEGSEKYKRLFDMGMNYIYALLIVLANYLIHTRSMADPSTAPTFSAWLSTRREITNLLSRRSFE</sequence>
<accession>A0A165DWU0</accession>
<reference evidence="3 4" key="1">
    <citation type="journal article" date="2016" name="Mol. Biol. Evol.">
        <title>Comparative Genomics of Early-Diverging Mushroom-Forming Fungi Provides Insights into the Origins of Lignocellulose Decay Capabilities.</title>
        <authorList>
            <person name="Nagy L.G."/>
            <person name="Riley R."/>
            <person name="Tritt A."/>
            <person name="Adam C."/>
            <person name="Daum C."/>
            <person name="Floudas D."/>
            <person name="Sun H."/>
            <person name="Yadav J.S."/>
            <person name="Pangilinan J."/>
            <person name="Larsson K.H."/>
            <person name="Matsuura K."/>
            <person name="Barry K."/>
            <person name="Labutti K."/>
            <person name="Kuo R."/>
            <person name="Ohm R.A."/>
            <person name="Bhattacharya S.S."/>
            <person name="Shirouzu T."/>
            <person name="Yoshinaga Y."/>
            <person name="Martin F.M."/>
            <person name="Grigoriev I.V."/>
            <person name="Hibbett D.S."/>
        </authorList>
    </citation>
    <scope>NUCLEOTIDE SEQUENCE [LARGE SCALE GENOMIC DNA]</scope>
    <source>
        <strain evidence="3 4">HHB12733</strain>
    </source>
</reference>
<gene>
    <name evidence="3" type="ORF">CALCODRAFT_439779</name>
</gene>
<name>A0A165DWU0_9BASI</name>
<evidence type="ECO:0000256" key="2">
    <source>
        <dbReference type="SAM" id="Phobius"/>
    </source>
</evidence>
<evidence type="ECO:0000256" key="1">
    <source>
        <dbReference type="SAM" id="MobiDB-lite"/>
    </source>
</evidence>
<organism evidence="3 4">
    <name type="scientific">Calocera cornea HHB12733</name>
    <dbReference type="NCBI Taxonomy" id="1353952"/>
    <lineage>
        <taxon>Eukaryota</taxon>
        <taxon>Fungi</taxon>
        <taxon>Dikarya</taxon>
        <taxon>Basidiomycota</taxon>
        <taxon>Agaricomycotina</taxon>
        <taxon>Dacrymycetes</taxon>
        <taxon>Dacrymycetales</taxon>
        <taxon>Dacrymycetaceae</taxon>
        <taxon>Calocera</taxon>
    </lineage>
</organism>
<keyword evidence="2" id="KW-0812">Transmembrane</keyword>
<dbReference type="InterPro" id="IPR050561">
    <property type="entry name" value="PTP"/>
</dbReference>
<dbReference type="Gene3D" id="3.90.190.10">
    <property type="entry name" value="Protein tyrosine phosphatase superfamily"/>
    <property type="match status" value="3"/>
</dbReference>
<dbReference type="Pfam" id="PF14566">
    <property type="entry name" value="PTPlike_phytase"/>
    <property type="match status" value="3"/>
</dbReference>
<dbReference type="STRING" id="1353952.A0A165DWU0"/>